<dbReference type="AlphaFoldDB" id="J3P478"/>
<dbReference type="GO" id="GO:0046039">
    <property type="term" value="P:GTP metabolic process"/>
    <property type="evidence" value="ECO:0007669"/>
    <property type="project" value="UniProtKB-UniRule"/>
</dbReference>
<protein>
    <recommendedName>
        <fullName evidence="5">GTP:AMP phosphotransferase, mitochondrial</fullName>
        <ecNumber evidence="5">2.7.4.10</ecNumber>
    </recommendedName>
    <alternativeName>
        <fullName evidence="5">Adenylate kinase 3</fullName>
        <shortName evidence="5">AK 3</shortName>
    </alternativeName>
</protein>
<keyword evidence="2 5" id="KW-0547">Nucleotide-binding</keyword>
<dbReference type="InterPro" id="IPR027417">
    <property type="entry name" value="P-loop_NTPase"/>
</dbReference>
<dbReference type="InterPro" id="IPR007862">
    <property type="entry name" value="Adenylate_kinase_lid-dom"/>
</dbReference>
<dbReference type="InterPro" id="IPR033690">
    <property type="entry name" value="Adenylat_kinase_CS"/>
</dbReference>
<comment type="subcellular location">
    <subcellularLocation>
        <location evidence="5">Mitochondrion matrix</location>
    </subcellularLocation>
</comment>
<sequence length="273" mass="29927">MRLRRAARVILVGAPGVGKGTQSERLLQRFPELSSISSGDLLRNNVKSRTPLGIKVESTMKAGGLVSDDLILRLISNEFNKRGWLFADGGRQASILTLASASASAAAAAAPTPAVDDVFMSAPAGLSSNPPPRLSDDPAASFILDGFPRTAAQAARLDHVVPVNLVVSLRTPLDVIVRRIAGRMVHEPSGRVYNDDFNAPRVPGRDDVTGEELVRRPDDCPDVYRSRFQKFRETSEPLLEHYARKGVLWEVEGLSSDDITPRLFREFEKRFLQ</sequence>
<accession>J3P478</accession>
<feature type="binding site" evidence="5">
    <location>
        <position position="38"/>
    </location>
    <ligand>
        <name>AMP</name>
        <dbReference type="ChEBI" id="CHEBI:456215"/>
    </ligand>
</feature>
<feature type="binding site" evidence="5">
    <location>
        <begin position="146"/>
        <end position="149"/>
    </location>
    <ligand>
        <name>AMP</name>
        <dbReference type="ChEBI" id="CHEBI:456215"/>
    </ligand>
</feature>
<organism evidence="7">
    <name type="scientific">Gaeumannomyces tritici (strain R3-111a-1)</name>
    <name type="common">Wheat and barley take-all root rot fungus</name>
    <name type="synonym">Gaeumannomyces graminis var. tritici</name>
    <dbReference type="NCBI Taxonomy" id="644352"/>
    <lineage>
        <taxon>Eukaryota</taxon>
        <taxon>Fungi</taxon>
        <taxon>Dikarya</taxon>
        <taxon>Ascomycota</taxon>
        <taxon>Pezizomycotina</taxon>
        <taxon>Sordariomycetes</taxon>
        <taxon>Sordariomycetidae</taxon>
        <taxon>Magnaporthales</taxon>
        <taxon>Magnaporthaceae</taxon>
        <taxon>Gaeumannomyces</taxon>
    </lineage>
</organism>
<name>J3P478_GAET3</name>
<feature type="region of interest" description="NMPbind" evidence="5">
    <location>
        <begin position="37"/>
        <end position="66"/>
    </location>
</feature>
<reference evidence="7" key="3">
    <citation type="submission" date="2010-09" db="EMBL/GenBank/DDBJ databases">
        <title>Annotation of Gaeumannomyces graminis var. tritici R3-111a-1.</title>
        <authorList>
            <consortium name="The Broad Institute Genome Sequencing Platform"/>
            <person name="Ma L.-J."/>
            <person name="Dead R."/>
            <person name="Young S.K."/>
            <person name="Zeng Q."/>
            <person name="Gargeya S."/>
            <person name="Fitzgerald M."/>
            <person name="Haas B."/>
            <person name="Abouelleil A."/>
            <person name="Alvarado L."/>
            <person name="Arachchi H.M."/>
            <person name="Berlin A."/>
            <person name="Brown A."/>
            <person name="Chapman S.B."/>
            <person name="Chen Z."/>
            <person name="Dunbar C."/>
            <person name="Freedman E."/>
            <person name="Gearin G."/>
            <person name="Gellesch M."/>
            <person name="Goldberg J."/>
            <person name="Griggs A."/>
            <person name="Gujja S."/>
            <person name="Heiman D."/>
            <person name="Howarth C."/>
            <person name="Larson L."/>
            <person name="Lui A."/>
            <person name="MacDonald P.J.P."/>
            <person name="Mehta T."/>
            <person name="Montmayeur A."/>
            <person name="Murphy C."/>
            <person name="Neiman D."/>
            <person name="Pearson M."/>
            <person name="Priest M."/>
            <person name="Roberts A."/>
            <person name="Saif S."/>
            <person name="Shea T."/>
            <person name="Shenoy N."/>
            <person name="Sisk P."/>
            <person name="Stolte C."/>
            <person name="Sykes S."/>
            <person name="Yandava C."/>
            <person name="Wortman J."/>
            <person name="Nusbaum C."/>
            <person name="Birren B."/>
        </authorList>
    </citation>
    <scope>NUCLEOTIDE SEQUENCE</scope>
    <source>
        <strain evidence="7">R3-111a-1</strain>
    </source>
</reference>
<dbReference type="PROSITE" id="PS00113">
    <property type="entry name" value="ADENYLATE_KINASE"/>
    <property type="match status" value="1"/>
</dbReference>
<dbReference type="STRING" id="644352.J3P478"/>
<feature type="binding site" evidence="5">
    <location>
        <position position="153"/>
    </location>
    <ligand>
        <name>AMP</name>
        <dbReference type="ChEBI" id="CHEBI:456215"/>
    </ligand>
</feature>
<comment type="domain">
    <text evidence="5">Consists of three domains, a large central CORE domain and two small peripheral domains, NMPbind and LID, which undergo movements during catalysis. The LID domain closes over the site of phosphoryl transfer upon GTP binding. Assembling and dissambling the active center during each catalytic cycle provides an effective means to prevent GTP hydrolysis.</text>
</comment>
<dbReference type="PANTHER" id="PTHR23359">
    <property type="entry name" value="NUCLEOTIDE KINASE"/>
    <property type="match status" value="1"/>
</dbReference>
<keyword evidence="5" id="KW-0342">GTP-binding</keyword>
<comment type="subunit">
    <text evidence="5">Monomer.</text>
</comment>
<dbReference type="EMBL" id="GL385398">
    <property type="protein sequence ID" value="EJT74474.1"/>
    <property type="molecule type" value="Genomic_DNA"/>
</dbReference>
<dbReference type="GO" id="GO:0046033">
    <property type="term" value="P:AMP metabolic process"/>
    <property type="evidence" value="ECO:0007669"/>
    <property type="project" value="UniProtKB-UniRule"/>
</dbReference>
<evidence type="ECO:0000313" key="8">
    <source>
        <dbReference type="EnsemblFungi" id="EJT74474"/>
    </source>
</evidence>
<evidence type="ECO:0000313" key="7">
    <source>
        <dbReference type="EMBL" id="EJT74474.1"/>
    </source>
</evidence>
<evidence type="ECO:0000259" key="6">
    <source>
        <dbReference type="Pfam" id="PF05191"/>
    </source>
</evidence>
<reference evidence="8" key="4">
    <citation type="journal article" date="2015" name="G3 (Bethesda)">
        <title>Genome sequences of three phytopathogenic species of the Magnaporthaceae family of fungi.</title>
        <authorList>
            <person name="Okagaki L.H."/>
            <person name="Nunes C.C."/>
            <person name="Sailsbery J."/>
            <person name="Clay B."/>
            <person name="Brown D."/>
            <person name="John T."/>
            <person name="Oh Y."/>
            <person name="Young N."/>
            <person name="Fitzgerald M."/>
            <person name="Haas B.J."/>
            <person name="Zeng Q."/>
            <person name="Young S."/>
            <person name="Adiconis X."/>
            <person name="Fan L."/>
            <person name="Levin J.Z."/>
            <person name="Mitchell T.K."/>
            <person name="Okubara P.A."/>
            <person name="Farman M.L."/>
            <person name="Kohn L.M."/>
            <person name="Birren B."/>
            <person name="Ma L.-J."/>
            <person name="Dean R.A."/>
        </authorList>
    </citation>
    <scope>NUCLEOTIDE SEQUENCE</scope>
    <source>
        <strain evidence="8">R3-111a-1</strain>
    </source>
</reference>
<dbReference type="PRINTS" id="PR00094">
    <property type="entry name" value="ADENYLTKNASE"/>
</dbReference>
<feature type="binding site" evidence="5">
    <location>
        <position position="256"/>
    </location>
    <ligand>
        <name>GTP</name>
        <dbReference type="ChEBI" id="CHEBI:37565"/>
    </ligand>
</feature>
<evidence type="ECO:0000256" key="2">
    <source>
        <dbReference type="ARBA" id="ARBA00022741"/>
    </source>
</evidence>
<proteinExistence type="inferred from homology"/>
<evidence type="ECO:0000256" key="5">
    <source>
        <dbReference type="HAMAP-Rule" id="MF_03169"/>
    </source>
</evidence>
<dbReference type="Pfam" id="PF05191">
    <property type="entry name" value="ADK_lid"/>
    <property type="match status" value="1"/>
</dbReference>
<dbReference type="OrthoDB" id="439792at2759"/>
<dbReference type="Gene3D" id="3.40.50.300">
    <property type="entry name" value="P-loop containing nucleotide triphosphate hydrolases"/>
    <property type="match status" value="2"/>
</dbReference>
<dbReference type="GO" id="GO:0005759">
    <property type="term" value="C:mitochondrial matrix"/>
    <property type="evidence" value="ECO:0007669"/>
    <property type="project" value="UniProtKB-SubCell"/>
</dbReference>
<dbReference type="HAMAP" id="MF_03169">
    <property type="entry name" value="Adenylate_kinase_AK3"/>
    <property type="match status" value="1"/>
</dbReference>
<dbReference type="SUPFAM" id="SSF52540">
    <property type="entry name" value="P-loop containing nucleoside triphosphate hydrolases"/>
    <property type="match status" value="1"/>
</dbReference>
<dbReference type="GeneID" id="20348772"/>
<dbReference type="eggNOG" id="KOG3078">
    <property type="taxonomic scope" value="Eukaryota"/>
</dbReference>
<dbReference type="HAMAP" id="MF_00235">
    <property type="entry name" value="Adenylate_kinase_Adk"/>
    <property type="match status" value="1"/>
</dbReference>
<dbReference type="EnsemblFungi" id="EJT74474">
    <property type="protein sequence ID" value="EJT74474"/>
    <property type="gene ID" value="GGTG_08314"/>
</dbReference>
<evidence type="ECO:0000256" key="1">
    <source>
        <dbReference type="ARBA" id="ARBA00022679"/>
    </source>
</evidence>
<dbReference type="InterPro" id="IPR028586">
    <property type="entry name" value="AK3/Ak4_mitochondrial"/>
</dbReference>
<dbReference type="EC" id="2.7.4.10" evidence="5"/>
<gene>
    <name evidence="8" type="primary">20348772</name>
    <name evidence="5" type="synonym">ADK2</name>
    <name evidence="7" type="ORF">GGTG_08314</name>
</gene>
<feature type="binding site" evidence="5">
    <location>
        <begin position="16"/>
        <end position="21"/>
    </location>
    <ligand>
        <name>GTP</name>
        <dbReference type="ChEBI" id="CHEBI:37565"/>
    </ligand>
</feature>
<reference evidence="8" key="5">
    <citation type="submission" date="2018-04" db="UniProtKB">
        <authorList>
            <consortium name="EnsemblFungi"/>
        </authorList>
    </citation>
    <scope>IDENTIFICATION</scope>
    <source>
        <strain evidence="8">R3-111a-1</strain>
    </source>
</reference>
<evidence type="ECO:0000256" key="3">
    <source>
        <dbReference type="ARBA" id="ARBA00022777"/>
    </source>
</evidence>
<keyword evidence="9" id="KW-1185">Reference proteome</keyword>
<dbReference type="RefSeq" id="XP_009224418.1">
    <property type="nucleotide sequence ID" value="XM_009226154.1"/>
</dbReference>
<dbReference type="GO" id="GO:0005525">
    <property type="term" value="F:GTP binding"/>
    <property type="evidence" value="ECO:0007669"/>
    <property type="project" value="UniProtKB-KW"/>
</dbReference>
<dbReference type="FunCoup" id="J3P478">
    <property type="interactions" value="322"/>
</dbReference>
<feature type="binding site" evidence="5">
    <location>
        <begin position="192"/>
        <end position="193"/>
    </location>
    <ligand>
        <name>GTP</name>
        <dbReference type="ChEBI" id="CHEBI:37565"/>
    </ligand>
</feature>
<dbReference type="GO" id="GO:0046041">
    <property type="term" value="P:ITP metabolic process"/>
    <property type="evidence" value="ECO:0007669"/>
    <property type="project" value="UniProtKB-UniRule"/>
</dbReference>
<dbReference type="CDD" id="cd01428">
    <property type="entry name" value="ADK"/>
    <property type="match status" value="1"/>
</dbReference>
<evidence type="ECO:0000256" key="4">
    <source>
        <dbReference type="ARBA" id="ARBA00023128"/>
    </source>
</evidence>
<keyword evidence="4 5" id="KW-0496">Mitochondrion</keyword>
<dbReference type="GO" id="GO:0004017">
    <property type="term" value="F:AMP kinase activity"/>
    <property type="evidence" value="ECO:0007669"/>
    <property type="project" value="InterPro"/>
</dbReference>
<keyword evidence="1 5" id="KW-0808">Transferase</keyword>
<reference evidence="9" key="1">
    <citation type="submission" date="2010-07" db="EMBL/GenBank/DDBJ databases">
        <title>The genome sequence of Gaeumannomyces graminis var. tritici strain R3-111a-1.</title>
        <authorList>
            <consortium name="The Broad Institute Genome Sequencing Platform"/>
            <person name="Ma L.-J."/>
            <person name="Dead R."/>
            <person name="Young S."/>
            <person name="Zeng Q."/>
            <person name="Koehrsen M."/>
            <person name="Alvarado L."/>
            <person name="Berlin A."/>
            <person name="Chapman S.B."/>
            <person name="Chen Z."/>
            <person name="Freedman E."/>
            <person name="Gellesch M."/>
            <person name="Goldberg J."/>
            <person name="Griggs A."/>
            <person name="Gujja S."/>
            <person name="Heilman E.R."/>
            <person name="Heiman D."/>
            <person name="Hepburn T."/>
            <person name="Howarth C."/>
            <person name="Jen D."/>
            <person name="Larson L."/>
            <person name="Mehta T."/>
            <person name="Neiman D."/>
            <person name="Pearson M."/>
            <person name="Roberts A."/>
            <person name="Saif S."/>
            <person name="Shea T."/>
            <person name="Shenoy N."/>
            <person name="Sisk P."/>
            <person name="Stolte C."/>
            <person name="Sykes S."/>
            <person name="Walk T."/>
            <person name="White J."/>
            <person name="Yandava C."/>
            <person name="Haas B."/>
            <person name="Nusbaum C."/>
            <person name="Birren B."/>
        </authorList>
    </citation>
    <scope>NUCLEOTIDE SEQUENCE [LARGE SCALE GENOMIC DNA]</scope>
    <source>
        <strain evidence="9">R3-111a-1</strain>
    </source>
</reference>
<feature type="region of interest" description="LID" evidence="5">
    <location>
        <begin position="182"/>
        <end position="219"/>
    </location>
</feature>
<feature type="binding site" evidence="5">
    <location>
        <begin position="64"/>
        <end position="66"/>
    </location>
    <ligand>
        <name>AMP</name>
        <dbReference type="ChEBI" id="CHEBI:456215"/>
    </ligand>
</feature>
<dbReference type="VEuPathDB" id="FungiDB:GGTG_08314"/>
<dbReference type="Pfam" id="PF00406">
    <property type="entry name" value="ADK"/>
    <property type="match status" value="2"/>
</dbReference>
<keyword evidence="3 5" id="KW-0418">Kinase</keyword>
<dbReference type="InterPro" id="IPR000850">
    <property type="entry name" value="Adenylat/UMP-CMP_kin"/>
</dbReference>
<dbReference type="HOGENOM" id="CLU_032354_1_1_1"/>
<feature type="domain" description="Adenylate kinase active site lid" evidence="6">
    <location>
        <begin position="183"/>
        <end position="218"/>
    </location>
</feature>
<comment type="catalytic activity">
    <reaction evidence="5">
        <text>a ribonucleoside 5'-triphosphate + AMP = a ribonucleoside 5'-diphosphate + ADP</text>
        <dbReference type="Rhea" id="RHEA:13749"/>
        <dbReference type="ChEBI" id="CHEBI:57930"/>
        <dbReference type="ChEBI" id="CHEBI:61557"/>
        <dbReference type="ChEBI" id="CHEBI:456215"/>
        <dbReference type="ChEBI" id="CHEBI:456216"/>
        <dbReference type="EC" id="2.7.4.10"/>
    </reaction>
</comment>
<feature type="binding site" evidence="5">
    <location>
        <position position="183"/>
    </location>
    <ligand>
        <name>GTP</name>
        <dbReference type="ChEBI" id="CHEBI:37565"/>
    </ligand>
</feature>
<dbReference type="GO" id="GO:0005524">
    <property type="term" value="F:ATP binding"/>
    <property type="evidence" value="ECO:0007669"/>
    <property type="project" value="InterPro"/>
</dbReference>
<evidence type="ECO:0000313" key="9">
    <source>
        <dbReference type="Proteomes" id="UP000006039"/>
    </source>
</evidence>
<dbReference type="GO" id="GO:0006172">
    <property type="term" value="P:ADP biosynthetic process"/>
    <property type="evidence" value="ECO:0007669"/>
    <property type="project" value="UniProtKB-UniRule"/>
</dbReference>
<comment type="function">
    <text evidence="5">Involved in maintaining the homeostasis of cellular nucleotides by catalyzing the interconversion of nucleoside phosphates. Has GTP:AMP phosphotransferase and ITP:AMP phosphotransferase activities.</text>
</comment>
<reference evidence="7" key="2">
    <citation type="submission" date="2010-07" db="EMBL/GenBank/DDBJ databases">
        <authorList>
            <consortium name="The Broad Institute Genome Sequencing Platform"/>
            <consortium name="Broad Institute Genome Sequencing Center for Infectious Disease"/>
            <person name="Ma L.-J."/>
            <person name="Dead R."/>
            <person name="Young S."/>
            <person name="Zeng Q."/>
            <person name="Koehrsen M."/>
            <person name="Alvarado L."/>
            <person name="Berlin A."/>
            <person name="Chapman S.B."/>
            <person name="Chen Z."/>
            <person name="Freedman E."/>
            <person name="Gellesch M."/>
            <person name="Goldberg J."/>
            <person name="Griggs A."/>
            <person name="Gujja S."/>
            <person name="Heilman E.R."/>
            <person name="Heiman D."/>
            <person name="Hepburn T."/>
            <person name="Howarth C."/>
            <person name="Jen D."/>
            <person name="Larson L."/>
            <person name="Mehta T."/>
            <person name="Neiman D."/>
            <person name="Pearson M."/>
            <person name="Roberts A."/>
            <person name="Saif S."/>
            <person name="Shea T."/>
            <person name="Shenoy N."/>
            <person name="Sisk P."/>
            <person name="Stolte C."/>
            <person name="Sykes S."/>
            <person name="Walk T."/>
            <person name="White J."/>
            <person name="Yandava C."/>
            <person name="Haas B."/>
            <person name="Nusbaum C."/>
            <person name="Birren B."/>
        </authorList>
    </citation>
    <scope>NUCLEOTIDE SEQUENCE</scope>
    <source>
        <strain evidence="7">R3-111a-1</strain>
    </source>
</reference>
<feature type="binding site" evidence="5">
    <location>
        <position position="216"/>
    </location>
    <ligand>
        <name>AMP</name>
        <dbReference type="ChEBI" id="CHEBI:456215"/>
    </ligand>
</feature>
<dbReference type="GO" id="GO:0046899">
    <property type="term" value="F:nucleoside triphosphate adenylate kinase activity"/>
    <property type="evidence" value="ECO:0007669"/>
    <property type="project" value="UniProtKB-UniRule"/>
</dbReference>
<dbReference type="Proteomes" id="UP000006039">
    <property type="component" value="Unassembled WGS sequence"/>
</dbReference>
<feature type="binding site" evidence="5">
    <location>
        <position position="43"/>
    </location>
    <ligand>
        <name>AMP</name>
        <dbReference type="ChEBI" id="CHEBI:456215"/>
    </ligand>
</feature>
<comment type="similarity">
    <text evidence="5">Belongs to the adenylate kinase family. AK3 subfamily.</text>
</comment>
<feature type="binding site" evidence="5">
    <location>
        <position position="227"/>
    </location>
    <ligand>
        <name>AMP</name>
        <dbReference type="ChEBI" id="CHEBI:456215"/>
    </ligand>
</feature>